<keyword evidence="11" id="KW-0325">Glycoprotein</keyword>
<evidence type="ECO:0000256" key="5">
    <source>
        <dbReference type="ARBA" id="ARBA00022989"/>
    </source>
</evidence>
<keyword evidence="13 15" id="KW-0407">Ion channel</keyword>
<evidence type="ECO:0000256" key="9">
    <source>
        <dbReference type="ARBA" id="ARBA00023157"/>
    </source>
</evidence>
<comment type="similarity">
    <text evidence="1">Belongs to the ligand-gated ion channel (TC 1.A.9) family. Acetylcholine receptor (TC 1.A.9.1) subfamily.</text>
</comment>
<keyword evidence="6" id="KW-0770">Synapse</keyword>
<dbReference type="InterPro" id="IPR036719">
    <property type="entry name" value="Neuro-gated_channel_TM_sf"/>
</dbReference>
<protein>
    <submittedName>
        <fullName evidence="19">Neuronal acetylcholine receptor subunit alpha-7-like</fullName>
    </submittedName>
</protein>
<dbReference type="GO" id="GO:0022848">
    <property type="term" value="F:acetylcholine-gated monoatomic cation-selective channel activity"/>
    <property type="evidence" value="ECO:0007669"/>
    <property type="project" value="InterPro"/>
</dbReference>
<keyword evidence="5 15" id="KW-1133">Transmembrane helix</keyword>
<keyword evidence="7 15" id="KW-0406">Ion transport</keyword>
<dbReference type="GO" id="GO:0045211">
    <property type="term" value="C:postsynaptic membrane"/>
    <property type="evidence" value="ECO:0007669"/>
    <property type="project" value="InterPro"/>
</dbReference>
<dbReference type="PRINTS" id="PR00252">
    <property type="entry name" value="NRIONCHANNEL"/>
</dbReference>
<organism evidence="18 19">
    <name type="scientific">Thamnophis sirtalis</name>
    <dbReference type="NCBI Taxonomy" id="35019"/>
    <lineage>
        <taxon>Eukaryota</taxon>
        <taxon>Metazoa</taxon>
        <taxon>Chordata</taxon>
        <taxon>Craniata</taxon>
        <taxon>Vertebrata</taxon>
        <taxon>Euteleostomi</taxon>
        <taxon>Lepidosauria</taxon>
        <taxon>Squamata</taxon>
        <taxon>Bifurcata</taxon>
        <taxon>Unidentata</taxon>
        <taxon>Episquamata</taxon>
        <taxon>Toxicofera</taxon>
        <taxon>Serpentes</taxon>
        <taxon>Colubroidea</taxon>
        <taxon>Colubridae</taxon>
        <taxon>Natricinae</taxon>
        <taxon>Thamnophis</taxon>
    </lineage>
</organism>
<dbReference type="InterPro" id="IPR006201">
    <property type="entry name" value="Neur_channel"/>
</dbReference>
<keyword evidence="18" id="KW-1185">Reference proteome</keyword>
<evidence type="ECO:0000256" key="3">
    <source>
        <dbReference type="ARBA" id="ARBA00022475"/>
    </source>
</evidence>
<dbReference type="Gene3D" id="1.20.58.390">
    <property type="entry name" value="Neurotransmitter-gated ion-channel transmembrane domain"/>
    <property type="match status" value="1"/>
</dbReference>
<evidence type="ECO:0000256" key="15">
    <source>
        <dbReference type="RuleBase" id="RU000687"/>
    </source>
</evidence>
<evidence type="ECO:0000256" key="13">
    <source>
        <dbReference type="ARBA" id="ARBA00023303"/>
    </source>
</evidence>
<dbReference type="CDD" id="cd19051">
    <property type="entry name" value="LGIC_TM_cation"/>
    <property type="match status" value="1"/>
</dbReference>
<keyword evidence="3" id="KW-1003">Cell membrane</keyword>
<evidence type="ECO:0000256" key="14">
    <source>
        <dbReference type="ARBA" id="ARBA00034099"/>
    </source>
</evidence>
<dbReference type="InterPro" id="IPR002394">
    <property type="entry name" value="Nicotinic_acetylcholine_rcpt"/>
</dbReference>
<keyword evidence="12" id="KW-1071">Ligand-gated ion channel</keyword>
<dbReference type="OrthoDB" id="5975154at2759"/>
<feature type="transmembrane region" description="Helical" evidence="15">
    <location>
        <begin position="213"/>
        <end position="231"/>
    </location>
</feature>
<evidence type="ECO:0000259" key="16">
    <source>
        <dbReference type="Pfam" id="PF02931"/>
    </source>
</evidence>
<evidence type="ECO:0000256" key="6">
    <source>
        <dbReference type="ARBA" id="ARBA00023018"/>
    </source>
</evidence>
<keyword evidence="9" id="KW-1015">Disulfide bond</keyword>
<keyword evidence="4 15" id="KW-0812">Transmembrane</keyword>
<dbReference type="InterPro" id="IPR018000">
    <property type="entry name" value="Neurotransmitter_ion_chnl_CS"/>
</dbReference>
<dbReference type="InterPro" id="IPR006202">
    <property type="entry name" value="Neur_chan_lig-bd"/>
</dbReference>
<evidence type="ECO:0000259" key="17">
    <source>
        <dbReference type="Pfam" id="PF02932"/>
    </source>
</evidence>
<proteinExistence type="inferred from homology"/>
<comment type="caution">
    <text evidence="15">Lacks conserved residue(s) required for the propagation of feature annotation.</text>
</comment>
<evidence type="ECO:0000256" key="2">
    <source>
        <dbReference type="ARBA" id="ARBA00022448"/>
    </source>
</evidence>
<evidence type="ECO:0000256" key="8">
    <source>
        <dbReference type="ARBA" id="ARBA00023136"/>
    </source>
</evidence>
<dbReference type="InterPro" id="IPR038050">
    <property type="entry name" value="Neuro_actylchol_rec"/>
</dbReference>
<dbReference type="FunFam" id="2.70.170.10:FF:000016">
    <property type="entry name" value="Nicotinic acetylcholine receptor subunit"/>
    <property type="match status" value="1"/>
</dbReference>
<evidence type="ECO:0000256" key="7">
    <source>
        <dbReference type="ARBA" id="ARBA00023065"/>
    </source>
</evidence>
<dbReference type="SUPFAM" id="SSF90112">
    <property type="entry name" value="Neurotransmitter-gated ion-channel transmembrane pore"/>
    <property type="match status" value="1"/>
</dbReference>
<dbReference type="AlphaFoldDB" id="A0A6I9XDG4"/>
<name>A0A6I9XDG4_9SAUR</name>
<evidence type="ECO:0000256" key="1">
    <source>
        <dbReference type="ARBA" id="ARBA00009237"/>
    </source>
</evidence>
<dbReference type="KEGG" id="tsr:106541095"/>
<keyword evidence="10" id="KW-0675">Receptor</keyword>
<dbReference type="SUPFAM" id="SSF63712">
    <property type="entry name" value="Nicotinic receptor ligand binding domain-like"/>
    <property type="match status" value="1"/>
</dbReference>
<dbReference type="PROSITE" id="PS00236">
    <property type="entry name" value="NEUROTR_ION_CHANNEL"/>
    <property type="match status" value="1"/>
</dbReference>
<evidence type="ECO:0000313" key="19">
    <source>
        <dbReference type="RefSeq" id="XP_013911907.1"/>
    </source>
</evidence>
<dbReference type="RefSeq" id="XP_013911907.1">
    <property type="nucleotide sequence ID" value="XM_014056432.1"/>
</dbReference>
<dbReference type="Proteomes" id="UP000504617">
    <property type="component" value="Unplaced"/>
</dbReference>
<keyword evidence="8 15" id="KW-0472">Membrane</keyword>
<evidence type="ECO:0000256" key="4">
    <source>
        <dbReference type="ARBA" id="ARBA00022692"/>
    </source>
</evidence>
<evidence type="ECO:0000256" key="10">
    <source>
        <dbReference type="ARBA" id="ARBA00023170"/>
    </source>
</evidence>
<comment type="subcellular location">
    <subcellularLocation>
        <location evidence="14">Synaptic cell membrane</location>
        <topology evidence="14">Multi-pass membrane protein</topology>
    </subcellularLocation>
</comment>
<keyword evidence="2 15" id="KW-0813">Transport</keyword>
<evidence type="ECO:0000313" key="18">
    <source>
        <dbReference type="Proteomes" id="UP000504617"/>
    </source>
</evidence>
<reference evidence="19" key="1">
    <citation type="submission" date="2025-08" db="UniProtKB">
        <authorList>
            <consortium name="RefSeq"/>
        </authorList>
    </citation>
    <scope>IDENTIFICATION</scope>
</reference>
<evidence type="ECO:0000256" key="12">
    <source>
        <dbReference type="ARBA" id="ARBA00023286"/>
    </source>
</evidence>
<evidence type="ECO:0000256" key="11">
    <source>
        <dbReference type="ARBA" id="ARBA00023180"/>
    </source>
</evidence>
<feature type="domain" description="Neurotransmitter-gated ion-channel ligand-binding" evidence="16">
    <location>
        <begin position="30"/>
        <end position="181"/>
    </location>
</feature>
<feature type="non-terminal residue" evidence="19">
    <location>
        <position position="289"/>
    </location>
</feature>
<accession>A0A6I9XDG4</accession>
<dbReference type="PRINTS" id="PR00254">
    <property type="entry name" value="NICOTINICR"/>
</dbReference>
<dbReference type="InterPro" id="IPR036734">
    <property type="entry name" value="Neur_chan_lig-bd_sf"/>
</dbReference>
<gene>
    <name evidence="19" type="primary">LOC106541095</name>
</gene>
<dbReference type="GeneID" id="106541095"/>
<dbReference type="InterPro" id="IPR006029">
    <property type="entry name" value="Neurotrans-gated_channel_TM"/>
</dbReference>
<dbReference type="Pfam" id="PF02931">
    <property type="entry name" value="Neur_chan_LBD"/>
    <property type="match status" value="1"/>
</dbReference>
<dbReference type="PANTHER" id="PTHR18945">
    <property type="entry name" value="NEUROTRANSMITTER GATED ION CHANNEL"/>
    <property type="match status" value="1"/>
</dbReference>
<sequence length="289" mass="32834">MGDPCATQGEKPSKEGEMFSLQQLQLWRKTRYWYDHYLRWNESENPGVKTLRFSADQVWKPDILLYNSANEEFDSTLHTHVLVNSSGYCQWLPPGILKSTCRIDVRWFPFDTQKCNLKFGSWTHDGWLLDLRMLESDTSGYVSNGEWELVGVPGSENRVYYDCCREPYLDVTFVVIMRRRTLYYALNMLVPCLLLSAVTFLVFLLPADSGEKISLGITVLLSLTVFMLLVAEVMPATSDSVPLIGEAGKGGFNSKQRAFLPLPNSGFTCVPSSFLHLQGTEGQVRSRWA</sequence>
<feature type="transmembrane region" description="Helical" evidence="15">
    <location>
        <begin position="182"/>
        <end position="207"/>
    </location>
</feature>
<feature type="domain" description="Neurotransmitter-gated ion-channel transmembrane" evidence="17">
    <location>
        <begin position="188"/>
        <end position="245"/>
    </location>
</feature>
<dbReference type="Gene3D" id="2.70.170.10">
    <property type="entry name" value="Neurotransmitter-gated ion-channel ligand-binding domain"/>
    <property type="match status" value="1"/>
</dbReference>
<dbReference type="GO" id="GO:0004888">
    <property type="term" value="F:transmembrane signaling receptor activity"/>
    <property type="evidence" value="ECO:0007669"/>
    <property type="project" value="InterPro"/>
</dbReference>
<dbReference type="Pfam" id="PF02932">
    <property type="entry name" value="Neur_chan_memb"/>
    <property type="match status" value="1"/>
</dbReference>